<protein>
    <submittedName>
        <fullName evidence="1">Uncharacterized protein</fullName>
    </submittedName>
</protein>
<sequence>MLKGKKRKKEVEAKTMKQAIRSRILLKYASC</sequence>
<organism evidence="1">
    <name type="scientific">Rhizophora mucronata</name>
    <name type="common">Asiatic mangrove</name>
    <dbReference type="NCBI Taxonomy" id="61149"/>
    <lineage>
        <taxon>Eukaryota</taxon>
        <taxon>Viridiplantae</taxon>
        <taxon>Streptophyta</taxon>
        <taxon>Embryophyta</taxon>
        <taxon>Tracheophyta</taxon>
        <taxon>Spermatophyta</taxon>
        <taxon>Magnoliopsida</taxon>
        <taxon>eudicotyledons</taxon>
        <taxon>Gunneridae</taxon>
        <taxon>Pentapetalae</taxon>
        <taxon>rosids</taxon>
        <taxon>fabids</taxon>
        <taxon>Malpighiales</taxon>
        <taxon>Rhizophoraceae</taxon>
        <taxon>Rhizophora</taxon>
    </lineage>
</organism>
<dbReference type="AlphaFoldDB" id="A0A2P2NYR2"/>
<proteinExistence type="predicted"/>
<accession>A0A2P2NYR2</accession>
<name>A0A2P2NYR2_RHIMU</name>
<reference evidence="1" key="1">
    <citation type="submission" date="2018-02" db="EMBL/GenBank/DDBJ databases">
        <title>Rhizophora mucronata_Transcriptome.</title>
        <authorList>
            <person name="Meera S.P."/>
            <person name="Sreeshan A."/>
            <person name="Augustine A."/>
        </authorList>
    </citation>
    <scope>NUCLEOTIDE SEQUENCE</scope>
    <source>
        <tissue evidence="1">Leaf</tissue>
    </source>
</reference>
<evidence type="ECO:0000313" key="1">
    <source>
        <dbReference type="EMBL" id="MBX47594.1"/>
    </source>
</evidence>
<dbReference type="EMBL" id="GGEC01067110">
    <property type="protein sequence ID" value="MBX47594.1"/>
    <property type="molecule type" value="Transcribed_RNA"/>
</dbReference>